<dbReference type="EMBL" id="GBRH01260328">
    <property type="protein sequence ID" value="JAD37567.1"/>
    <property type="molecule type" value="Transcribed_RNA"/>
</dbReference>
<accession>A0A0A8ZRW9</accession>
<name>A0A0A8ZRW9_ARUDO</name>
<reference evidence="1" key="2">
    <citation type="journal article" date="2015" name="Data Brief">
        <title>Shoot transcriptome of the giant reed, Arundo donax.</title>
        <authorList>
            <person name="Barrero R.A."/>
            <person name="Guerrero F.D."/>
            <person name="Moolhuijzen P."/>
            <person name="Goolsby J.A."/>
            <person name="Tidwell J."/>
            <person name="Bellgard S.E."/>
            <person name="Bellgard M.I."/>
        </authorList>
    </citation>
    <scope>NUCLEOTIDE SEQUENCE</scope>
    <source>
        <tissue evidence="1">Shoot tissue taken approximately 20 cm above the soil surface</tissue>
    </source>
</reference>
<sequence length="9" mass="921">MPTGKGLFA</sequence>
<organism evidence="1">
    <name type="scientific">Arundo donax</name>
    <name type="common">Giant reed</name>
    <name type="synonym">Donax arundinaceus</name>
    <dbReference type="NCBI Taxonomy" id="35708"/>
    <lineage>
        <taxon>Eukaryota</taxon>
        <taxon>Viridiplantae</taxon>
        <taxon>Streptophyta</taxon>
        <taxon>Embryophyta</taxon>
        <taxon>Tracheophyta</taxon>
        <taxon>Spermatophyta</taxon>
        <taxon>Magnoliopsida</taxon>
        <taxon>Liliopsida</taxon>
        <taxon>Poales</taxon>
        <taxon>Poaceae</taxon>
        <taxon>PACMAD clade</taxon>
        <taxon>Arundinoideae</taxon>
        <taxon>Arundineae</taxon>
        <taxon>Arundo</taxon>
    </lineage>
</organism>
<proteinExistence type="predicted"/>
<protein>
    <submittedName>
        <fullName evidence="1">Uncharacterized protein</fullName>
    </submittedName>
</protein>
<reference evidence="1" key="1">
    <citation type="submission" date="2014-09" db="EMBL/GenBank/DDBJ databases">
        <authorList>
            <person name="Magalhaes I.L.F."/>
            <person name="Oliveira U."/>
            <person name="Santos F.R."/>
            <person name="Vidigal T.H.D.A."/>
            <person name="Brescovit A.D."/>
            <person name="Santos A.J."/>
        </authorList>
    </citation>
    <scope>NUCLEOTIDE SEQUENCE</scope>
    <source>
        <tissue evidence="1">Shoot tissue taken approximately 20 cm above the soil surface</tissue>
    </source>
</reference>
<evidence type="ECO:0000313" key="1">
    <source>
        <dbReference type="EMBL" id="JAD37567.1"/>
    </source>
</evidence>